<dbReference type="Pfam" id="PF03401">
    <property type="entry name" value="TctC"/>
    <property type="match status" value="1"/>
</dbReference>
<evidence type="ECO:0000256" key="1">
    <source>
        <dbReference type="ARBA" id="ARBA00006987"/>
    </source>
</evidence>
<name>A0A556B1K7_9BURK</name>
<gene>
    <name evidence="3" type="ORF">FOZ76_02410</name>
</gene>
<dbReference type="Proteomes" id="UP000318405">
    <property type="component" value="Unassembled WGS sequence"/>
</dbReference>
<dbReference type="CDD" id="cd07012">
    <property type="entry name" value="PBP2_Bug_TTT"/>
    <property type="match status" value="1"/>
</dbReference>
<dbReference type="Gene3D" id="3.40.190.150">
    <property type="entry name" value="Bordetella uptake gene, domain 1"/>
    <property type="match status" value="1"/>
</dbReference>
<evidence type="ECO:0000313" key="4">
    <source>
        <dbReference type="Proteomes" id="UP000318405"/>
    </source>
</evidence>
<dbReference type="Gene3D" id="3.40.190.10">
    <property type="entry name" value="Periplasmic binding protein-like II"/>
    <property type="match status" value="1"/>
</dbReference>
<organism evidence="3 4">
    <name type="scientific">Verticiella sediminum</name>
    <dbReference type="NCBI Taxonomy" id="1247510"/>
    <lineage>
        <taxon>Bacteria</taxon>
        <taxon>Pseudomonadati</taxon>
        <taxon>Pseudomonadota</taxon>
        <taxon>Betaproteobacteria</taxon>
        <taxon>Burkholderiales</taxon>
        <taxon>Alcaligenaceae</taxon>
        <taxon>Verticiella</taxon>
    </lineage>
</organism>
<comment type="similarity">
    <text evidence="1">Belongs to the UPF0065 (bug) family.</text>
</comment>
<evidence type="ECO:0000313" key="3">
    <source>
        <dbReference type="EMBL" id="TSH98625.1"/>
    </source>
</evidence>
<dbReference type="PIRSF" id="PIRSF017082">
    <property type="entry name" value="YflP"/>
    <property type="match status" value="1"/>
</dbReference>
<keyword evidence="2" id="KW-0732">Signal</keyword>
<dbReference type="EMBL" id="VLTJ01000004">
    <property type="protein sequence ID" value="TSH98625.1"/>
    <property type="molecule type" value="Genomic_DNA"/>
</dbReference>
<dbReference type="RefSeq" id="WP_143946532.1">
    <property type="nucleotide sequence ID" value="NZ_BAABMB010000001.1"/>
</dbReference>
<dbReference type="InterPro" id="IPR005064">
    <property type="entry name" value="BUG"/>
</dbReference>
<protein>
    <submittedName>
        <fullName evidence="3">Tripartite tricarboxylate transporter substrate binding protein</fullName>
    </submittedName>
</protein>
<reference evidence="3 4" key="1">
    <citation type="submission" date="2019-07" db="EMBL/GenBank/DDBJ databases">
        <title>Qingshengfaniella alkalisoli gen. nov., sp. nov., isolated from saline soil.</title>
        <authorList>
            <person name="Xu L."/>
            <person name="Huang X.-X."/>
            <person name="Sun J.-Q."/>
        </authorList>
    </citation>
    <scope>NUCLEOTIDE SEQUENCE [LARGE SCALE GENOMIC DNA]</scope>
    <source>
        <strain evidence="3 4">DSM 27279</strain>
    </source>
</reference>
<feature type="signal peptide" evidence="2">
    <location>
        <begin position="1"/>
        <end position="25"/>
    </location>
</feature>
<dbReference type="PANTHER" id="PTHR42928">
    <property type="entry name" value="TRICARBOXYLATE-BINDING PROTEIN"/>
    <property type="match status" value="1"/>
</dbReference>
<proteinExistence type="inferred from homology"/>
<accession>A0A556B1K7</accession>
<evidence type="ECO:0000256" key="2">
    <source>
        <dbReference type="SAM" id="SignalP"/>
    </source>
</evidence>
<dbReference type="AlphaFoldDB" id="A0A556B1K7"/>
<dbReference type="InterPro" id="IPR042100">
    <property type="entry name" value="Bug_dom1"/>
</dbReference>
<feature type="chain" id="PRO_5021764216" evidence="2">
    <location>
        <begin position="26"/>
        <end position="324"/>
    </location>
</feature>
<comment type="caution">
    <text evidence="3">The sequence shown here is derived from an EMBL/GenBank/DDBJ whole genome shotgun (WGS) entry which is preliminary data.</text>
</comment>
<dbReference type="OrthoDB" id="8960735at2"/>
<sequence>MNPFKRTVEAALLLLALAGTTVASAAYPERPVRLIVPFAAGGGTDAWARLFAARLGTELGQSVLVENRPGANTQVGATAVANAEPDGYTLLFTTSTHIQIPSLVRTLPYDVINDFAPVAQLGATGLIFAVNPQVKAANMGEFLAEARAAKNWSVGTYAAGSAGAVFSQAILKDEGLDIPVIVYKGEAPAITDVVGGQTQGGFFSVPSVKSLAQAGKLKPIGNLSATRSPSFPNVPTLLEQGFSTYRWPGTWLGVFAPARTPEAVLERLTLATQAVAQNADFRTEWADRDVVVNWRGPEPFRQEILADMKTWDDLVHALDIKPEQ</sequence>
<keyword evidence="4" id="KW-1185">Reference proteome</keyword>
<dbReference type="SUPFAM" id="SSF53850">
    <property type="entry name" value="Periplasmic binding protein-like II"/>
    <property type="match status" value="1"/>
</dbReference>
<dbReference type="PANTHER" id="PTHR42928:SF5">
    <property type="entry name" value="BLR1237 PROTEIN"/>
    <property type="match status" value="1"/>
</dbReference>